<reference evidence="7" key="1">
    <citation type="journal article" date="2019" name="Int. J. Syst. Evol. Microbiol.">
        <title>The Global Catalogue of Microorganisms (GCM) 10K type strain sequencing project: providing services to taxonomists for standard genome sequencing and annotation.</title>
        <authorList>
            <consortium name="The Broad Institute Genomics Platform"/>
            <consortium name="The Broad Institute Genome Sequencing Center for Infectious Disease"/>
            <person name="Wu L."/>
            <person name="Ma J."/>
        </authorList>
    </citation>
    <scope>NUCLEOTIDE SEQUENCE [LARGE SCALE GENOMIC DNA]</scope>
    <source>
        <strain evidence="7">CGMCC 4.7237</strain>
    </source>
</reference>
<dbReference type="InterPro" id="IPR007742">
    <property type="entry name" value="NosD_dom"/>
</dbReference>
<accession>A0ABV8I085</accession>
<feature type="domain" description="Periplasmic copper-binding protein NosD beta helix" evidence="3">
    <location>
        <begin position="511"/>
        <end position="597"/>
    </location>
</feature>
<dbReference type="Pfam" id="PF22815">
    <property type="entry name" value="CatAgl_D1"/>
    <property type="match status" value="1"/>
</dbReference>
<proteinExistence type="predicted"/>
<dbReference type="SUPFAM" id="SSF50405">
    <property type="entry name" value="Actin-crosslinking proteins"/>
    <property type="match status" value="1"/>
</dbReference>
<feature type="domain" description="CBM6/CBM35/CBM36-like 1" evidence="4">
    <location>
        <begin position="27"/>
        <end position="192"/>
    </location>
</feature>
<dbReference type="SUPFAM" id="SSF51126">
    <property type="entry name" value="Pectin lyase-like"/>
    <property type="match status" value="2"/>
</dbReference>
<dbReference type="InterPro" id="IPR006626">
    <property type="entry name" value="PbH1"/>
</dbReference>
<evidence type="ECO:0000313" key="6">
    <source>
        <dbReference type="EMBL" id="MFC4036609.1"/>
    </source>
</evidence>
<dbReference type="PANTHER" id="PTHR10551:SF9">
    <property type="entry name" value="FASCIN-2"/>
    <property type="match status" value="1"/>
</dbReference>
<dbReference type="EMBL" id="JBHSBB010000052">
    <property type="protein sequence ID" value="MFC4036609.1"/>
    <property type="molecule type" value="Genomic_DNA"/>
</dbReference>
<dbReference type="Gene3D" id="2.160.20.10">
    <property type="entry name" value="Single-stranded right-handed beta-helix, Pectin lyase-like"/>
    <property type="match status" value="1"/>
</dbReference>
<evidence type="ECO:0000259" key="3">
    <source>
        <dbReference type="Pfam" id="PF05048"/>
    </source>
</evidence>
<gene>
    <name evidence="6" type="ORF">ACFO3J_34995</name>
</gene>
<sequence>MSALIPGLVVALSLPSATAATVGATTPFTSYEGEAGTLGGGATAVSVTAAPTTQYSSAALEASGHAYAQLTGTGQFVRWTNTTGHPVSFVDVRASIPDSASGGGTTATLNLYVDGTFRQALNLNSKQSWLYEGTAYSGQDQNPADGDPQVFFDDAHAFVTGAAVAPGSTITLQKDAANTAAKYLIDVIDVENPPAPITQPANSVSITSCGAVSDPTQPNGSADSASVDSSGAIQTCINQAQSQGKILWIPSGTFYVKGTNGLSATGITIEGAGMWYSTIYRSVPLPNAQGPAALFHGVSTTLENFHLDSNATSRATVDGSGGSMDMSGTDWAVNGVWAQHNTSGIWGAGTGGTVSNSRFTDMWADGVNINNVSNNSSVGDHLTATNNFIRGTGDDGMAINSVNYNVTGGTTTYYTAMTAPTLTNNTVIAVWGAHGIGVYGGGGDLVQNNYIADTARYTGLSVGQFSANGSHLTSATVSGNTIVRSGGNAYNQGQPALRIGIDAPGQSTGDVANATVTGNTIISSVYDAIGISSSNGTKLTSNTITSPWRNGIAISPPNLPAPSGSATITGNTVTGLKPGASAYLNSSTGFSATVSGNSWQGTSGPSGVVSLRAHANSQYVTADNAGASPLIANRTAIGAWESFDLLHNSDGSVSLRAHANNDYVTADNGGAAPLIANRTAIGPWESFDLINNPDGSVSLRAHANNDYVTAENAGAAALIANRTSIGSYEEFDLIND</sequence>
<keyword evidence="7" id="KW-1185">Reference proteome</keyword>
<dbReference type="Pfam" id="PF22816">
    <property type="entry name" value="CatAgl_D2"/>
    <property type="match status" value="1"/>
</dbReference>
<feature type="signal peptide" evidence="2">
    <location>
        <begin position="1"/>
        <end position="19"/>
    </location>
</feature>
<evidence type="ECO:0000259" key="4">
    <source>
        <dbReference type="Pfam" id="PF22815"/>
    </source>
</evidence>
<dbReference type="InterPro" id="IPR012334">
    <property type="entry name" value="Pectin_lyas_fold"/>
</dbReference>
<feature type="chain" id="PRO_5046988843" evidence="2">
    <location>
        <begin position="20"/>
        <end position="736"/>
    </location>
</feature>
<evidence type="ECO:0000256" key="1">
    <source>
        <dbReference type="SAM" id="MobiDB-lite"/>
    </source>
</evidence>
<dbReference type="InterPro" id="IPR010431">
    <property type="entry name" value="Fascin"/>
</dbReference>
<organism evidence="6 7">
    <name type="scientific">Streptomyces polygonati</name>
    <dbReference type="NCBI Taxonomy" id="1617087"/>
    <lineage>
        <taxon>Bacteria</taxon>
        <taxon>Bacillati</taxon>
        <taxon>Actinomycetota</taxon>
        <taxon>Actinomycetes</taxon>
        <taxon>Kitasatosporales</taxon>
        <taxon>Streptomycetaceae</taxon>
        <taxon>Streptomyces</taxon>
    </lineage>
</organism>
<comment type="caution">
    <text evidence="6">The sequence shown here is derived from an EMBL/GenBank/DDBJ whole genome shotgun (WGS) entry which is preliminary data.</text>
</comment>
<dbReference type="InterPro" id="IPR033801">
    <property type="entry name" value="CBM6-CBM35-CBM36-like_1"/>
</dbReference>
<keyword evidence="2" id="KW-0732">Signal</keyword>
<evidence type="ECO:0000256" key="2">
    <source>
        <dbReference type="SAM" id="SignalP"/>
    </source>
</evidence>
<feature type="domain" description="Alpha-1,3-glucanase catalytic" evidence="5">
    <location>
        <begin position="227"/>
        <end position="491"/>
    </location>
</feature>
<dbReference type="CDD" id="cd00257">
    <property type="entry name" value="beta-trefoil_FSCN-like"/>
    <property type="match status" value="1"/>
</dbReference>
<dbReference type="InterPro" id="IPR055149">
    <property type="entry name" value="Agl_cat_D2"/>
</dbReference>
<name>A0ABV8I085_9ACTN</name>
<dbReference type="SMART" id="SM00710">
    <property type="entry name" value="PbH1"/>
    <property type="match status" value="8"/>
</dbReference>
<protein>
    <submittedName>
        <fullName evidence="6">Right-handed parallel beta-helix repeat-containing protein</fullName>
    </submittedName>
</protein>
<feature type="compositionally biased region" description="Polar residues" evidence="1">
    <location>
        <begin position="208"/>
        <end position="219"/>
    </location>
</feature>
<dbReference type="Proteomes" id="UP001595765">
    <property type="component" value="Unassembled WGS sequence"/>
</dbReference>
<dbReference type="Gene3D" id="2.80.10.50">
    <property type="match status" value="1"/>
</dbReference>
<dbReference type="Pfam" id="PF05048">
    <property type="entry name" value="NosD"/>
    <property type="match status" value="1"/>
</dbReference>
<feature type="region of interest" description="Disordered" evidence="1">
    <location>
        <begin position="208"/>
        <end position="228"/>
    </location>
</feature>
<dbReference type="InterPro" id="IPR011050">
    <property type="entry name" value="Pectin_lyase_fold/virulence"/>
</dbReference>
<dbReference type="PANTHER" id="PTHR10551">
    <property type="entry name" value="FASCIN"/>
    <property type="match status" value="1"/>
</dbReference>
<evidence type="ECO:0000259" key="5">
    <source>
        <dbReference type="Pfam" id="PF22816"/>
    </source>
</evidence>
<dbReference type="InterPro" id="IPR008999">
    <property type="entry name" value="Actin-crosslinking"/>
</dbReference>
<evidence type="ECO:0000313" key="7">
    <source>
        <dbReference type="Proteomes" id="UP001595765"/>
    </source>
</evidence>
<dbReference type="RefSeq" id="WP_386438612.1">
    <property type="nucleotide sequence ID" value="NZ_JBHSBB010000052.1"/>
</dbReference>